<protein>
    <submittedName>
        <fullName evidence="1">Uncharacterized protein</fullName>
    </submittedName>
</protein>
<reference evidence="2" key="1">
    <citation type="journal article" date="2013" name="Science">
        <title>The Amborella genome and the evolution of flowering plants.</title>
        <authorList>
            <consortium name="Amborella Genome Project"/>
        </authorList>
    </citation>
    <scope>NUCLEOTIDE SEQUENCE [LARGE SCALE GENOMIC DNA]</scope>
</reference>
<keyword evidence="2" id="KW-1185">Reference proteome</keyword>
<dbReference type="PANTHER" id="PTHR31509">
    <property type="entry name" value="BPS1-LIKE PROTEIN"/>
    <property type="match status" value="1"/>
</dbReference>
<dbReference type="AlphaFoldDB" id="W1PHK9"/>
<gene>
    <name evidence="1" type="ORF">AMTR_s00029p00110690</name>
</gene>
<dbReference type="OrthoDB" id="694709at2759"/>
<evidence type="ECO:0000313" key="1">
    <source>
        <dbReference type="EMBL" id="ERN09487.1"/>
    </source>
</evidence>
<accession>W1PHK9</accession>
<name>W1PHK9_AMBTC</name>
<evidence type="ECO:0000313" key="2">
    <source>
        <dbReference type="Proteomes" id="UP000017836"/>
    </source>
</evidence>
<proteinExistence type="predicted"/>
<dbReference type="Gramene" id="ERN09487">
    <property type="protein sequence ID" value="ERN09487"/>
    <property type="gene ID" value="AMTR_s00029p00110690"/>
</dbReference>
<dbReference type="Proteomes" id="UP000017836">
    <property type="component" value="Unassembled WGS sequence"/>
</dbReference>
<dbReference type="HOGENOM" id="CLU_1125852_0_0_1"/>
<dbReference type="EMBL" id="KI392980">
    <property type="protein sequence ID" value="ERN09487.1"/>
    <property type="molecule type" value="Genomic_DNA"/>
</dbReference>
<sequence length="247" mass="27728">MTRTHISILSLKFLFCPFRLHRKTFPAPEKAPLEEILEVRLKQLDLDDGHGITMSWLCQAMEILSMTYTKATAMVPNSNVPEKWFHSFLENSLELLDLCNSISSTLSRLQNKCLSIKHALHLIDHQISNFQSLENLNGAHKALLQWMLRPPRKSRTCQSSTHPQKCPPLSKSLHAQTLYIVETITHFFTRGVAASLLASGVVLEELGQFFGGSGVICKEMANISSRSGVVLEELGQFLDRSGVVLEE</sequence>
<organism evidence="1 2">
    <name type="scientific">Amborella trichopoda</name>
    <dbReference type="NCBI Taxonomy" id="13333"/>
    <lineage>
        <taxon>Eukaryota</taxon>
        <taxon>Viridiplantae</taxon>
        <taxon>Streptophyta</taxon>
        <taxon>Embryophyta</taxon>
        <taxon>Tracheophyta</taxon>
        <taxon>Spermatophyta</taxon>
        <taxon>Magnoliopsida</taxon>
        <taxon>Amborellales</taxon>
        <taxon>Amborellaceae</taxon>
        <taxon>Amborella</taxon>
    </lineage>
</organism>